<evidence type="ECO:0000256" key="4">
    <source>
        <dbReference type="ARBA" id="ARBA00022272"/>
    </source>
</evidence>
<dbReference type="InterPro" id="IPR044643">
    <property type="entry name" value="TrpF_fam"/>
</dbReference>
<keyword evidence="6 9" id="KW-0822">Tryptophan biosynthesis</keyword>
<dbReference type="GO" id="GO:0004640">
    <property type="term" value="F:phosphoribosylanthranilate isomerase activity"/>
    <property type="evidence" value="ECO:0007669"/>
    <property type="project" value="UniProtKB-UniRule"/>
</dbReference>
<comment type="similarity">
    <text evidence="9">Belongs to the TrpF family.</text>
</comment>
<dbReference type="InterPro" id="IPR001240">
    <property type="entry name" value="PRAI_dom"/>
</dbReference>
<evidence type="ECO:0000256" key="8">
    <source>
        <dbReference type="ARBA" id="ARBA00023235"/>
    </source>
</evidence>
<dbReference type="AlphaFoldDB" id="A0A3Q9FZ64"/>
<dbReference type="Gene3D" id="3.20.20.70">
    <property type="entry name" value="Aldolase class I"/>
    <property type="match status" value="1"/>
</dbReference>
<dbReference type="Pfam" id="PF00697">
    <property type="entry name" value="PRAI"/>
    <property type="match status" value="1"/>
</dbReference>
<feature type="region of interest" description="Disordered" evidence="10">
    <location>
        <begin position="1"/>
        <end position="27"/>
    </location>
</feature>
<comment type="catalytic activity">
    <reaction evidence="1 9">
        <text>N-(5-phospho-beta-D-ribosyl)anthranilate = 1-(2-carboxyphenylamino)-1-deoxy-D-ribulose 5-phosphate</text>
        <dbReference type="Rhea" id="RHEA:21540"/>
        <dbReference type="ChEBI" id="CHEBI:18277"/>
        <dbReference type="ChEBI" id="CHEBI:58613"/>
        <dbReference type="EC" id="5.3.1.24"/>
    </reaction>
</comment>
<evidence type="ECO:0000259" key="11">
    <source>
        <dbReference type="Pfam" id="PF00697"/>
    </source>
</evidence>
<feature type="domain" description="N-(5'phosphoribosyl) anthranilate isomerase (PRAI)" evidence="11">
    <location>
        <begin position="79"/>
        <end position="270"/>
    </location>
</feature>
<name>A0A3Q9FZ64_STRLT</name>
<gene>
    <name evidence="9" type="primary">trpF</name>
    <name evidence="12" type="ORF">EKH77_25345</name>
</gene>
<keyword evidence="7 9" id="KW-0057">Aromatic amino acid biosynthesis</keyword>
<dbReference type="EMBL" id="CP034587">
    <property type="protein sequence ID" value="AZQ74105.1"/>
    <property type="molecule type" value="Genomic_DNA"/>
</dbReference>
<evidence type="ECO:0000313" key="13">
    <source>
        <dbReference type="Proteomes" id="UP000267900"/>
    </source>
</evidence>
<dbReference type="PANTHER" id="PTHR42894:SF1">
    <property type="entry name" value="N-(5'-PHOSPHORIBOSYL)ANTHRANILATE ISOMERASE"/>
    <property type="match status" value="1"/>
</dbReference>
<dbReference type="PANTHER" id="PTHR42894">
    <property type="entry name" value="N-(5'-PHOSPHORIBOSYL)ANTHRANILATE ISOMERASE"/>
    <property type="match status" value="1"/>
</dbReference>
<organism evidence="12 13">
    <name type="scientific">Streptomyces luteoverticillatus</name>
    <name type="common">Streptoverticillium luteoverticillatus</name>
    <dbReference type="NCBI Taxonomy" id="66425"/>
    <lineage>
        <taxon>Bacteria</taxon>
        <taxon>Bacillati</taxon>
        <taxon>Actinomycetota</taxon>
        <taxon>Actinomycetes</taxon>
        <taxon>Kitasatosporales</taxon>
        <taxon>Streptomycetaceae</taxon>
        <taxon>Streptomyces</taxon>
    </lineage>
</organism>
<dbReference type="GO" id="GO:0000162">
    <property type="term" value="P:L-tryptophan biosynthetic process"/>
    <property type="evidence" value="ECO:0007669"/>
    <property type="project" value="UniProtKB-UniRule"/>
</dbReference>
<dbReference type="InterPro" id="IPR011060">
    <property type="entry name" value="RibuloseP-bd_barrel"/>
</dbReference>
<comment type="pathway">
    <text evidence="2 9">Amino-acid biosynthesis; L-tryptophan biosynthesis; L-tryptophan from chorismate: step 3/5.</text>
</comment>
<evidence type="ECO:0000256" key="9">
    <source>
        <dbReference type="HAMAP-Rule" id="MF_00135"/>
    </source>
</evidence>
<evidence type="ECO:0000256" key="2">
    <source>
        <dbReference type="ARBA" id="ARBA00004664"/>
    </source>
</evidence>
<keyword evidence="13" id="KW-1185">Reference proteome</keyword>
<evidence type="ECO:0000256" key="10">
    <source>
        <dbReference type="SAM" id="MobiDB-lite"/>
    </source>
</evidence>
<dbReference type="CDD" id="cd00405">
    <property type="entry name" value="PRAI"/>
    <property type="match status" value="1"/>
</dbReference>
<evidence type="ECO:0000256" key="6">
    <source>
        <dbReference type="ARBA" id="ARBA00022822"/>
    </source>
</evidence>
<dbReference type="Proteomes" id="UP000267900">
    <property type="component" value="Chromosome"/>
</dbReference>
<evidence type="ECO:0000256" key="3">
    <source>
        <dbReference type="ARBA" id="ARBA00012572"/>
    </source>
</evidence>
<protein>
    <recommendedName>
        <fullName evidence="4 9">N-(5'-phosphoribosyl)anthranilate isomerase</fullName>
        <shortName evidence="9">PRAI</shortName>
        <ecNumber evidence="3 9">5.3.1.24</ecNumber>
    </recommendedName>
</protein>
<evidence type="ECO:0000313" key="12">
    <source>
        <dbReference type="EMBL" id="AZQ74105.1"/>
    </source>
</evidence>
<dbReference type="SUPFAM" id="SSF51366">
    <property type="entry name" value="Ribulose-phoshate binding barrel"/>
    <property type="match status" value="1"/>
</dbReference>
<evidence type="ECO:0000256" key="7">
    <source>
        <dbReference type="ARBA" id="ARBA00023141"/>
    </source>
</evidence>
<dbReference type="OrthoDB" id="3243379at2"/>
<proteinExistence type="inferred from homology"/>
<dbReference type="EC" id="5.3.1.24" evidence="3 9"/>
<accession>A0A3Q9FZ64</accession>
<keyword evidence="5 9" id="KW-0028">Amino-acid biosynthesis</keyword>
<dbReference type="HAMAP" id="MF_00135">
    <property type="entry name" value="PRAI"/>
    <property type="match status" value="1"/>
</dbReference>
<reference evidence="12 13" key="1">
    <citation type="submission" date="2018-12" db="EMBL/GenBank/DDBJ databases">
        <title>The whole draft genome of Streptomyce luteoverticillatus CGMCC 15060.</title>
        <authorList>
            <person name="Feng Z."/>
            <person name="Chen G."/>
            <person name="Zhang J."/>
            <person name="Zhu H."/>
            <person name="Yu X."/>
            <person name="Zhang W."/>
            <person name="Zhang X."/>
        </authorList>
    </citation>
    <scope>NUCLEOTIDE SEQUENCE [LARGE SCALE GENOMIC DNA]</scope>
    <source>
        <strain evidence="12 13">CGMCC 15060</strain>
    </source>
</reference>
<evidence type="ECO:0000256" key="1">
    <source>
        <dbReference type="ARBA" id="ARBA00001164"/>
    </source>
</evidence>
<dbReference type="InterPro" id="IPR013785">
    <property type="entry name" value="Aldolase_TIM"/>
</dbReference>
<keyword evidence="8 9" id="KW-0413">Isomerase</keyword>
<evidence type="ECO:0000256" key="5">
    <source>
        <dbReference type="ARBA" id="ARBA00022605"/>
    </source>
</evidence>
<sequence>MTTTTRPGAGPGAGCGTSSPGGEVVDGAPGQGGVRPCAPGTRCCTFAVVRRWECFSVTGVVTGVNGSSASEASRAPLFVKICGLRTAEDVDAAVEAGADAIGFVFAPGGPRTVDPALARPLAERVPGHVLTVGVFRGQPVAEVRALARAAGVRAVQLHGDEGPAHYAELRPDGWTLIRATSCHGEPPALGELGEDLLLLDAPAPGSGEPWDWSAGSFTPPAGRWILAGGLHPGNVADAVRTTRPWGVDVSSGVEARRGVKDPRLIREFLRAARSVE</sequence>
<dbReference type="UniPathway" id="UPA00035">
    <property type="reaction ID" value="UER00042"/>
</dbReference>